<protein>
    <submittedName>
        <fullName evidence="4">Beta-galactosidase</fullName>
    </submittedName>
</protein>
<feature type="domain" description="Glycoside hydrolase 35 catalytic" evidence="3">
    <location>
        <begin position="41"/>
        <end position="188"/>
    </location>
</feature>
<dbReference type="RefSeq" id="WP_103731119.1">
    <property type="nucleotide sequence ID" value="NZ_AP031413.1"/>
</dbReference>
<dbReference type="Gene3D" id="3.20.20.80">
    <property type="entry name" value="Glycosidases"/>
    <property type="match status" value="1"/>
</dbReference>
<dbReference type="InterPro" id="IPR001944">
    <property type="entry name" value="Glycoside_Hdrlase_35"/>
</dbReference>
<reference evidence="4 5" key="1">
    <citation type="submission" date="2024-04" db="EMBL/GenBank/DDBJ databases">
        <title>Defined microbial consortia suppress multidrug-resistant proinflammatory Enterobacteriaceae via ecological control.</title>
        <authorList>
            <person name="Furuichi M."/>
            <person name="Kawaguchi T."/>
            <person name="Pust M."/>
            <person name="Yasuma K."/>
            <person name="Plichta D."/>
            <person name="Hasegawa N."/>
            <person name="Ohya T."/>
            <person name="Bhattarai S."/>
            <person name="Sasajima S."/>
            <person name="Aoto Y."/>
            <person name="Tuganbaev T."/>
            <person name="Yaginuma M."/>
            <person name="Ueda M."/>
            <person name="Okahashi N."/>
            <person name="Amafuji K."/>
            <person name="Kiridooshi Y."/>
            <person name="Sugita K."/>
            <person name="Strazar M."/>
            <person name="Skelly A."/>
            <person name="Suda W."/>
            <person name="Hattori M."/>
            <person name="Nakamoto N."/>
            <person name="Caballero S."/>
            <person name="Norman J."/>
            <person name="Olle B."/>
            <person name="Tanoue T."/>
            <person name="Arita M."/>
            <person name="Bucci V."/>
            <person name="Atarashi K."/>
            <person name="Xavier R."/>
            <person name="Honda K."/>
        </authorList>
    </citation>
    <scope>NUCLEOTIDE SEQUENCE [LARGE SCALE GENOMIC DNA]</scope>
    <source>
        <strain evidence="5">k34-0107-D12</strain>
    </source>
</reference>
<dbReference type="Proteomes" id="UP001600941">
    <property type="component" value="Unassembled WGS sequence"/>
</dbReference>
<dbReference type="InterPro" id="IPR031330">
    <property type="entry name" value="Gly_Hdrlase_35_cat"/>
</dbReference>
<sequence length="761" mass="86727">MNHHVSIAEFDKKEFYSLGENFQGENPSGEQISFTNYYMKVDGKPFFGISGEFHFSRCHESRWEDEIIKMKMCGINVIATYVFWIHHEEEEGIFDFEGCRNLRKFIELCGKHGIYVILRIGPFDHGEVRNGGIPDWMYGKPFEVRKLSEGFLFYVRRLYGKISEQIQGLLYKDGGPIIAAQIDNEYMHSSAPWEITTGISEEWVFGGDEGETYMLTLQEEAKKCGIITPFYTCTGWGGAITPSVMMPLWGGYAYRPWLFYGDRGEHPSTEEYVYQDFHHNGAVVTSDFKPAYEPETRPYACCEMGGGMMCTYNYRFILPYKSVDAMANIKIASGCNFLGYYVFQGGTNPLGKHGTFMNESQVPKMSYDYQAALGEFGQIRESYERLKTMHFFCRTFGETLCQMETVLPKGASFIEAKDLDTLRFAVRTDGEKGFLFINNFQDHETAKPKQNETVTIQTKDGEIVFDHLDLAGEENCILPFYMDMDGILLEKATAQPITRLERGGDITYVFLKPEGMKAAFYFEEGVQICGGNPGADGVLRCEEDQAAELFRIAKGDRVLNILCLNRDMANQMYLLKDQTLLFAHGAIMETEDGIRLESRMAANRMYSYPKDGFCGNENVVRADETDPVFDIWKADTQERELSAKVVQTAATRFTVKLPENFMDGLKDLLVQIRYQGDIGHLFINGTMVNDNFCNGDVWEFGVRTFEEELKEHPLTLTITPLRVGANVNVESAMAARMENAEAYIGELERVELCPVYEFVLR</sequence>
<keyword evidence="5" id="KW-1185">Reference proteome</keyword>
<dbReference type="Pfam" id="PF01301">
    <property type="entry name" value="Glyco_hydro_35"/>
    <property type="match status" value="2"/>
</dbReference>
<comment type="similarity">
    <text evidence="1 2">Belongs to the glycosyl hydrolase 35 family.</text>
</comment>
<dbReference type="PANTHER" id="PTHR23421">
    <property type="entry name" value="BETA-GALACTOSIDASE RELATED"/>
    <property type="match status" value="1"/>
</dbReference>
<evidence type="ECO:0000313" key="4">
    <source>
        <dbReference type="EMBL" id="GAA6498660.1"/>
    </source>
</evidence>
<gene>
    <name evidence="4" type="ORF">K340107D12_14760</name>
</gene>
<evidence type="ECO:0000256" key="1">
    <source>
        <dbReference type="ARBA" id="ARBA00009809"/>
    </source>
</evidence>
<dbReference type="SUPFAM" id="SSF51445">
    <property type="entry name" value="(Trans)glycosidases"/>
    <property type="match status" value="1"/>
</dbReference>
<proteinExistence type="inferred from homology"/>
<organism evidence="4 5">
    <name type="scientific">Blautia parvula</name>
    <dbReference type="NCBI Taxonomy" id="2877527"/>
    <lineage>
        <taxon>Bacteria</taxon>
        <taxon>Bacillati</taxon>
        <taxon>Bacillota</taxon>
        <taxon>Clostridia</taxon>
        <taxon>Lachnospirales</taxon>
        <taxon>Lachnospiraceae</taxon>
        <taxon>Blautia</taxon>
    </lineage>
</organism>
<evidence type="ECO:0000259" key="3">
    <source>
        <dbReference type="Pfam" id="PF01301"/>
    </source>
</evidence>
<dbReference type="InterPro" id="IPR017853">
    <property type="entry name" value="GH"/>
</dbReference>
<dbReference type="PRINTS" id="PR00742">
    <property type="entry name" value="GLHYDRLASE35"/>
</dbReference>
<name>A0ABQ0BQ49_9FIRM</name>
<comment type="caution">
    <text evidence="4">The sequence shown here is derived from an EMBL/GenBank/DDBJ whole genome shotgun (WGS) entry which is preliminary data.</text>
</comment>
<dbReference type="EMBL" id="BAABZQ010000001">
    <property type="protein sequence ID" value="GAA6498660.1"/>
    <property type="molecule type" value="Genomic_DNA"/>
</dbReference>
<evidence type="ECO:0000313" key="5">
    <source>
        <dbReference type="Proteomes" id="UP001600941"/>
    </source>
</evidence>
<feature type="domain" description="Glycoside hydrolase 35 catalytic" evidence="3">
    <location>
        <begin position="256"/>
        <end position="390"/>
    </location>
</feature>
<accession>A0ABQ0BQ49</accession>
<evidence type="ECO:0000256" key="2">
    <source>
        <dbReference type="RuleBase" id="RU003679"/>
    </source>
</evidence>